<evidence type="ECO:0000313" key="3">
    <source>
        <dbReference type="Proteomes" id="UP000077275"/>
    </source>
</evidence>
<dbReference type="AlphaFoldDB" id="A0A166DNA3"/>
<dbReference type="STRING" id="47311.MBCUT_12850"/>
<name>A0A166DNA3_9EURY</name>
<keyword evidence="3" id="KW-1185">Reference proteome</keyword>
<evidence type="ECO:0000313" key="2">
    <source>
        <dbReference type="EMBL" id="KZX15782.1"/>
    </source>
</evidence>
<dbReference type="PRINTS" id="PR00445">
    <property type="entry name" value="HUPFHYPC"/>
</dbReference>
<dbReference type="GO" id="GO:0005506">
    <property type="term" value="F:iron ion binding"/>
    <property type="evidence" value="ECO:0007669"/>
    <property type="project" value="TreeGrafter"/>
</dbReference>
<dbReference type="PANTHER" id="PTHR35177:SF2">
    <property type="entry name" value="HYDROGENASE MATURATION FACTOR HYBG"/>
    <property type="match status" value="1"/>
</dbReference>
<dbReference type="Proteomes" id="UP000077275">
    <property type="component" value="Unassembled WGS sequence"/>
</dbReference>
<comment type="caution">
    <text evidence="2">The sequence shown here is derived from an EMBL/GenBank/DDBJ whole genome shotgun (WGS) entry which is preliminary data.</text>
</comment>
<dbReference type="EMBL" id="LWMW01000108">
    <property type="protein sequence ID" value="KZX15782.1"/>
    <property type="molecule type" value="Genomic_DNA"/>
</dbReference>
<dbReference type="FunFam" id="2.30.30.140:FF:000022">
    <property type="entry name" value="Hydrogenase assembly chaperone HybG"/>
    <property type="match status" value="1"/>
</dbReference>
<accession>A0A166DNA3</accession>
<protein>
    <submittedName>
        <fullName evidence="2">Hydrogenase isoenzymes formation protein HypC</fullName>
    </submittedName>
</protein>
<gene>
    <name evidence="2" type="primary">hypC</name>
    <name evidence="2" type="ORF">MBCUT_12850</name>
</gene>
<dbReference type="GO" id="GO:0051604">
    <property type="term" value="P:protein maturation"/>
    <property type="evidence" value="ECO:0007669"/>
    <property type="project" value="TreeGrafter"/>
</dbReference>
<dbReference type="Gene3D" id="2.30.30.140">
    <property type="match status" value="1"/>
</dbReference>
<dbReference type="NCBIfam" id="TIGR00074">
    <property type="entry name" value="hypC_hupF"/>
    <property type="match status" value="1"/>
</dbReference>
<dbReference type="PATRIC" id="fig|47311.3.peg.1407"/>
<evidence type="ECO:0000256" key="1">
    <source>
        <dbReference type="ARBA" id="ARBA00006018"/>
    </source>
</evidence>
<reference evidence="2 3" key="1">
    <citation type="submission" date="2016-04" db="EMBL/GenBank/DDBJ databases">
        <title>Genome sequence of Methanobrevibacter cuticularis DSM 11139.</title>
        <authorList>
            <person name="Poehlein A."/>
            <person name="Seedorf H."/>
            <person name="Daniel R."/>
        </authorList>
    </citation>
    <scope>NUCLEOTIDE SEQUENCE [LARGE SCALE GENOMIC DNA]</scope>
    <source>
        <strain evidence="2 3">DSM 11139</strain>
    </source>
</reference>
<proteinExistence type="inferred from homology"/>
<dbReference type="GO" id="GO:1902670">
    <property type="term" value="F:carbon dioxide binding"/>
    <property type="evidence" value="ECO:0007669"/>
    <property type="project" value="TreeGrafter"/>
</dbReference>
<organism evidence="2 3">
    <name type="scientific">Methanobrevibacter cuticularis</name>
    <dbReference type="NCBI Taxonomy" id="47311"/>
    <lineage>
        <taxon>Archaea</taxon>
        <taxon>Methanobacteriati</taxon>
        <taxon>Methanobacteriota</taxon>
        <taxon>Methanomada group</taxon>
        <taxon>Methanobacteria</taxon>
        <taxon>Methanobacteriales</taxon>
        <taxon>Methanobacteriaceae</taxon>
        <taxon>Methanobrevibacter</taxon>
    </lineage>
</organism>
<comment type="similarity">
    <text evidence="1">Belongs to the HupF/HypC family.</text>
</comment>
<sequence length="89" mass="9938">MTNMCIAAPAKVVEIRKDENIGFVDFGGVKQQIKLDLVDEIEEGKYVLVHAGYAIEVLDDQTAKESLEAWDELIKALDEEDKLLASTEK</sequence>
<dbReference type="Pfam" id="PF01455">
    <property type="entry name" value="HupF_HypC"/>
    <property type="match status" value="1"/>
</dbReference>
<dbReference type="PANTHER" id="PTHR35177">
    <property type="entry name" value="HYDROGENASE MATURATION FACTOR HYBG"/>
    <property type="match status" value="1"/>
</dbReference>
<dbReference type="SUPFAM" id="SSF159127">
    <property type="entry name" value="HupF/HypC-like"/>
    <property type="match status" value="1"/>
</dbReference>
<dbReference type="InterPro" id="IPR001109">
    <property type="entry name" value="Hydrogenase_HupF/HypC"/>
</dbReference>